<dbReference type="AlphaFoldDB" id="B9T5Q5"/>
<keyword evidence="2" id="KW-1185">Reference proteome</keyword>
<organism evidence="1 2">
    <name type="scientific">Ricinus communis</name>
    <name type="common">Castor bean</name>
    <dbReference type="NCBI Taxonomy" id="3988"/>
    <lineage>
        <taxon>Eukaryota</taxon>
        <taxon>Viridiplantae</taxon>
        <taxon>Streptophyta</taxon>
        <taxon>Embryophyta</taxon>
        <taxon>Tracheophyta</taxon>
        <taxon>Spermatophyta</taxon>
        <taxon>Magnoliopsida</taxon>
        <taxon>eudicotyledons</taxon>
        <taxon>Gunneridae</taxon>
        <taxon>Pentapetalae</taxon>
        <taxon>rosids</taxon>
        <taxon>fabids</taxon>
        <taxon>Malpighiales</taxon>
        <taxon>Euphorbiaceae</taxon>
        <taxon>Acalyphoideae</taxon>
        <taxon>Acalypheae</taxon>
        <taxon>Ricinus</taxon>
    </lineage>
</organism>
<name>B9T5Q5_RICCO</name>
<gene>
    <name evidence="1" type="ORF">RCOM_0366240</name>
</gene>
<sequence length="59" mass="6677">MTRWKFRIEKHSINHFTLCLEKNEGKPLHSELLLSHMTAVGGGGTTIALTTNKNKNKKD</sequence>
<dbReference type="InParanoid" id="B9T5Q5"/>
<reference evidence="2" key="1">
    <citation type="journal article" date="2010" name="Nat. Biotechnol.">
        <title>Draft genome sequence of the oilseed species Ricinus communis.</title>
        <authorList>
            <person name="Chan A.P."/>
            <person name="Crabtree J."/>
            <person name="Zhao Q."/>
            <person name="Lorenzi H."/>
            <person name="Orvis J."/>
            <person name="Puiu D."/>
            <person name="Melake-Berhan A."/>
            <person name="Jones K.M."/>
            <person name="Redman J."/>
            <person name="Chen G."/>
            <person name="Cahoon E.B."/>
            <person name="Gedil M."/>
            <person name="Stanke M."/>
            <person name="Haas B.J."/>
            <person name="Wortman J.R."/>
            <person name="Fraser-Liggett C.M."/>
            <person name="Ravel J."/>
            <person name="Rabinowicz P.D."/>
        </authorList>
    </citation>
    <scope>NUCLEOTIDE SEQUENCE [LARGE SCALE GENOMIC DNA]</scope>
    <source>
        <strain evidence="2">cv. Hale</strain>
    </source>
</reference>
<accession>B9T5Q5</accession>
<protein>
    <submittedName>
        <fullName evidence="1">Uncharacterized protein</fullName>
    </submittedName>
</protein>
<evidence type="ECO:0000313" key="2">
    <source>
        <dbReference type="Proteomes" id="UP000008311"/>
    </source>
</evidence>
<evidence type="ECO:0000313" key="1">
    <source>
        <dbReference type="EMBL" id="EEF28809.1"/>
    </source>
</evidence>
<dbReference type="Proteomes" id="UP000008311">
    <property type="component" value="Unassembled WGS sequence"/>
</dbReference>
<proteinExistence type="predicted"/>
<dbReference type="EMBL" id="EQ974544">
    <property type="protein sequence ID" value="EEF28809.1"/>
    <property type="molecule type" value="Genomic_DNA"/>
</dbReference>